<dbReference type="SUPFAM" id="SSF52317">
    <property type="entry name" value="Class I glutamine amidotransferase-like"/>
    <property type="match status" value="1"/>
</dbReference>
<comment type="caution">
    <text evidence="2">The sequence shown here is derived from an EMBL/GenBank/DDBJ whole genome shotgun (WGS) entry which is preliminary data.</text>
</comment>
<dbReference type="GO" id="GO:0006355">
    <property type="term" value="P:regulation of DNA-templated transcription"/>
    <property type="evidence" value="ECO:0007669"/>
    <property type="project" value="TreeGrafter"/>
</dbReference>
<proteinExistence type="predicted"/>
<dbReference type="InterPro" id="IPR002818">
    <property type="entry name" value="DJ-1/PfpI"/>
</dbReference>
<name>A0A081NUA7_9BACL</name>
<dbReference type="CDD" id="cd03139">
    <property type="entry name" value="GATase1_PfpI_2"/>
    <property type="match status" value="1"/>
</dbReference>
<dbReference type="RefSeq" id="WP_036692503.1">
    <property type="nucleotide sequence ID" value="NZ_JNVM01000046.1"/>
</dbReference>
<dbReference type="PANTHER" id="PTHR43130:SF14">
    <property type="entry name" value="DJ-1_PFPI DOMAIN-CONTAINING PROTEIN"/>
    <property type="match status" value="1"/>
</dbReference>
<evidence type="ECO:0000259" key="1">
    <source>
        <dbReference type="Pfam" id="PF01965"/>
    </source>
</evidence>
<evidence type="ECO:0000313" key="2">
    <source>
        <dbReference type="EMBL" id="KEQ22030.1"/>
    </source>
</evidence>
<gene>
    <name evidence="2" type="ORF">ET33_28025</name>
</gene>
<dbReference type="EMBL" id="JNVM01000046">
    <property type="protein sequence ID" value="KEQ22030.1"/>
    <property type="molecule type" value="Genomic_DNA"/>
</dbReference>
<evidence type="ECO:0000313" key="3">
    <source>
        <dbReference type="Proteomes" id="UP000028123"/>
    </source>
</evidence>
<dbReference type="eggNOG" id="COG4977">
    <property type="taxonomic scope" value="Bacteria"/>
</dbReference>
<dbReference type="PANTHER" id="PTHR43130">
    <property type="entry name" value="ARAC-FAMILY TRANSCRIPTIONAL REGULATOR"/>
    <property type="match status" value="1"/>
</dbReference>
<feature type="domain" description="DJ-1/PfpI" evidence="1">
    <location>
        <begin position="6"/>
        <end position="177"/>
    </location>
</feature>
<dbReference type="Gene3D" id="3.40.50.880">
    <property type="match status" value="1"/>
</dbReference>
<dbReference type="Pfam" id="PF01965">
    <property type="entry name" value="DJ-1_PfpI"/>
    <property type="match status" value="1"/>
</dbReference>
<keyword evidence="3" id="KW-1185">Reference proteome</keyword>
<protein>
    <submittedName>
        <fullName evidence="2">AraC family transcriptional regulator</fullName>
    </submittedName>
</protein>
<dbReference type="Proteomes" id="UP000028123">
    <property type="component" value="Unassembled WGS sequence"/>
</dbReference>
<dbReference type="InterPro" id="IPR029062">
    <property type="entry name" value="Class_I_gatase-like"/>
</dbReference>
<dbReference type="OrthoDB" id="6382410at2"/>
<organism evidence="2 3">
    <name type="scientific">Paenibacillus tyrfis</name>
    <dbReference type="NCBI Taxonomy" id="1501230"/>
    <lineage>
        <taxon>Bacteria</taxon>
        <taxon>Bacillati</taxon>
        <taxon>Bacillota</taxon>
        <taxon>Bacilli</taxon>
        <taxon>Bacillales</taxon>
        <taxon>Paenibacillaceae</taxon>
        <taxon>Paenibacillus</taxon>
    </lineage>
</organism>
<dbReference type="InterPro" id="IPR052158">
    <property type="entry name" value="INH-QAR"/>
</dbReference>
<dbReference type="AlphaFoldDB" id="A0A081NUA7"/>
<sequence length="204" mass="22513">MKSWNVGILLFDQVEILDFAGPYEVFGLAVHDRYQPTERLLFNVTTISESGSLIVTENNLKVTPDYSLTTAPAYDLLVIPGGPGVRKALLNQTLVNWVRARSGDTPWITSVCTGALLLAQAGLLDGKKATTHIDSIDWMRTQFPAIDVIDGVKYVDEDRIVTSGGVACGMHMSLHMVDRLAGREVAEDVSRIMQFETDFDKYSC</sequence>
<accession>A0A081NUA7</accession>
<reference evidence="2 3" key="1">
    <citation type="submission" date="2014-06" db="EMBL/GenBank/DDBJ databases">
        <title>Draft genome sequence of Paenibacillus sp. MSt1.</title>
        <authorList>
            <person name="Aw Y.K."/>
            <person name="Ong K.S."/>
            <person name="Gan H.M."/>
            <person name="Lee S.M."/>
        </authorList>
    </citation>
    <scope>NUCLEOTIDE SEQUENCE [LARGE SCALE GENOMIC DNA]</scope>
    <source>
        <strain evidence="2 3">MSt1</strain>
    </source>
</reference>